<organism evidence="1">
    <name type="scientific">Arundo donax</name>
    <name type="common">Giant reed</name>
    <name type="synonym">Donax arundinaceus</name>
    <dbReference type="NCBI Taxonomy" id="35708"/>
    <lineage>
        <taxon>Eukaryota</taxon>
        <taxon>Viridiplantae</taxon>
        <taxon>Streptophyta</taxon>
        <taxon>Embryophyta</taxon>
        <taxon>Tracheophyta</taxon>
        <taxon>Spermatophyta</taxon>
        <taxon>Magnoliopsida</taxon>
        <taxon>Liliopsida</taxon>
        <taxon>Poales</taxon>
        <taxon>Poaceae</taxon>
        <taxon>PACMAD clade</taxon>
        <taxon>Arundinoideae</taxon>
        <taxon>Arundineae</taxon>
        <taxon>Arundo</taxon>
    </lineage>
</organism>
<dbReference type="AlphaFoldDB" id="A0A0A9EA22"/>
<protein>
    <submittedName>
        <fullName evidence="1">Uncharacterized protein</fullName>
    </submittedName>
</protein>
<accession>A0A0A9EA22</accession>
<evidence type="ECO:0000313" key="1">
    <source>
        <dbReference type="EMBL" id="JAD95888.1"/>
    </source>
</evidence>
<reference evidence="1" key="2">
    <citation type="journal article" date="2015" name="Data Brief">
        <title>Shoot transcriptome of the giant reed, Arundo donax.</title>
        <authorList>
            <person name="Barrero R.A."/>
            <person name="Guerrero F.D."/>
            <person name="Moolhuijzen P."/>
            <person name="Goolsby J.A."/>
            <person name="Tidwell J."/>
            <person name="Bellgard S.E."/>
            <person name="Bellgard M.I."/>
        </authorList>
    </citation>
    <scope>NUCLEOTIDE SEQUENCE</scope>
    <source>
        <tissue evidence="1">Shoot tissue taken approximately 20 cm above the soil surface</tissue>
    </source>
</reference>
<proteinExistence type="predicted"/>
<sequence>MRNRARFYKRSGYFDLSFKVCPNKLQDLNISHLILVENYKAAAILHISIG</sequence>
<name>A0A0A9EA22_ARUDO</name>
<dbReference type="EMBL" id="GBRH01202007">
    <property type="protein sequence ID" value="JAD95888.1"/>
    <property type="molecule type" value="Transcribed_RNA"/>
</dbReference>
<reference evidence="1" key="1">
    <citation type="submission" date="2014-09" db="EMBL/GenBank/DDBJ databases">
        <authorList>
            <person name="Magalhaes I.L.F."/>
            <person name="Oliveira U."/>
            <person name="Santos F.R."/>
            <person name="Vidigal T.H.D.A."/>
            <person name="Brescovit A.D."/>
            <person name="Santos A.J."/>
        </authorList>
    </citation>
    <scope>NUCLEOTIDE SEQUENCE</scope>
    <source>
        <tissue evidence="1">Shoot tissue taken approximately 20 cm above the soil surface</tissue>
    </source>
</reference>